<gene>
    <name evidence="1" type="ORF">L7E55_15120</name>
</gene>
<dbReference type="RefSeq" id="WP_277445163.1">
    <property type="nucleotide sequence ID" value="NZ_JAKOAV010000038.1"/>
</dbReference>
<sequence>MTSHKEDFSSSTIVAKIPKVSVNPATGKEYTDNRETLLINREVVIKPLMYSDMPRAREFREAIIKKLRLNECRGRFKACPFDNLPFGCLGFYITIHIYRLWPIGTSFGILFKPSLNTLISVNITAS</sequence>
<dbReference type="Proteomes" id="UP001154312">
    <property type="component" value="Unassembled WGS sequence"/>
</dbReference>
<evidence type="ECO:0000313" key="2">
    <source>
        <dbReference type="Proteomes" id="UP001154312"/>
    </source>
</evidence>
<organism evidence="1 2">
    <name type="scientific">Pelotomaculum isophthalicicum JI</name>
    <dbReference type="NCBI Taxonomy" id="947010"/>
    <lineage>
        <taxon>Bacteria</taxon>
        <taxon>Bacillati</taxon>
        <taxon>Bacillota</taxon>
        <taxon>Clostridia</taxon>
        <taxon>Eubacteriales</taxon>
        <taxon>Desulfotomaculaceae</taxon>
        <taxon>Pelotomaculum</taxon>
    </lineage>
</organism>
<dbReference type="AlphaFoldDB" id="A0A9X4H0A2"/>
<proteinExistence type="predicted"/>
<accession>A0A9X4H0A2</accession>
<dbReference type="EMBL" id="JAKOAV010000038">
    <property type="protein sequence ID" value="MDF9409665.1"/>
    <property type="molecule type" value="Genomic_DNA"/>
</dbReference>
<keyword evidence="2" id="KW-1185">Reference proteome</keyword>
<evidence type="ECO:0000313" key="1">
    <source>
        <dbReference type="EMBL" id="MDF9409665.1"/>
    </source>
</evidence>
<protein>
    <submittedName>
        <fullName evidence="1">Uncharacterized protein</fullName>
    </submittedName>
</protein>
<reference evidence="1" key="1">
    <citation type="submission" date="2022-02" db="EMBL/GenBank/DDBJ databases">
        <authorList>
            <person name="Leng L."/>
        </authorList>
    </citation>
    <scope>NUCLEOTIDE SEQUENCE</scope>
    <source>
        <strain evidence="1">JI</strain>
    </source>
</reference>
<name>A0A9X4H0A2_9FIRM</name>
<comment type="caution">
    <text evidence="1">The sequence shown here is derived from an EMBL/GenBank/DDBJ whole genome shotgun (WGS) entry which is preliminary data.</text>
</comment>